<keyword evidence="2" id="KW-0813">Transport</keyword>
<reference evidence="7 8" key="1">
    <citation type="submission" date="2018-08" db="EMBL/GenBank/DDBJ databases">
        <title>Genomic Encyclopedia of Archaeal and Bacterial Type Strains, Phase II (KMG-II): from individual species to whole genera.</title>
        <authorList>
            <person name="Goeker M."/>
        </authorList>
    </citation>
    <scope>NUCLEOTIDE SEQUENCE [LARGE SCALE GENOMIC DNA]</scope>
    <source>
        <strain evidence="7 8">DSM 5002</strain>
    </source>
</reference>
<accession>A0A397P8J5</accession>
<dbReference type="SUPFAM" id="SSF53822">
    <property type="entry name" value="Periplasmic binding protein-like I"/>
    <property type="match status" value="1"/>
</dbReference>
<evidence type="ECO:0000256" key="3">
    <source>
        <dbReference type="ARBA" id="ARBA00022729"/>
    </source>
</evidence>
<dbReference type="GO" id="GO:0006865">
    <property type="term" value="P:amino acid transport"/>
    <property type="evidence" value="ECO:0007669"/>
    <property type="project" value="UniProtKB-KW"/>
</dbReference>
<keyword evidence="8" id="KW-1185">Reference proteome</keyword>
<dbReference type="PANTHER" id="PTHR30483">
    <property type="entry name" value="LEUCINE-SPECIFIC-BINDING PROTEIN"/>
    <property type="match status" value="1"/>
</dbReference>
<evidence type="ECO:0000313" key="7">
    <source>
        <dbReference type="EMBL" id="RIA45412.1"/>
    </source>
</evidence>
<feature type="signal peptide" evidence="5">
    <location>
        <begin position="1"/>
        <end position="26"/>
    </location>
</feature>
<dbReference type="Gene3D" id="3.40.50.2300">
    <property type="match status" value="2"/>
</dbReference>
<organism evidence="7 8">
    <name type="scientific">Dichotomicrobium thermohalophilum</name>
    <dbReference type="NCBI Taxonomy" id="933063"/>
    <lineage>
        <taxon>Bacteria</taxon>
        <taxon>Pseudomonadati</taxon>
        <taxon>Pseudomonadota</taxon>
        <taxon>Alphaproteobacteria</taxon>
        <taxon>Hyphomicrobiales</taxon>
        <taxon>Hyphomicrobiaceae</taxon>
        <taxon>Dichotomicrobium</taxon>
    </lineage>
</organism>
<dbReference type="InterPro" id="IPR028081">
    <property type="entry name" value="Leu-bd"/>
</dbReference>
<gene>
    <name evidence="7" type="ORF">BXY53_2698</name>
</gene>
<dbReference type="InterPro" id="IPR051010">
    <property type="entry name" value="BCAA_transport"/>
</dbReference>
<sequence length="408" mass="43765">MHKHLTKFASAIAVAASLAAGSSVHAQEEPIKIGAIYIFSGVAATYGEFAQRGADLAVEEINASGGVLGRPLEITYEDSQIKAQTAIQAMRKLVYQEEVDVLMGLDSSGVATGVVPIVPEVQTPFIITHAATPDVTGKLCNEWTYRVSVNINQNVKGAATMAAETDAQTWTTVGPDYAFGRQSWDFFQQYLGELNPDAEFSDSPSFPAFGTEDFTPFINAVIDAQPDGVFVSLWGGDLVNFIRQASDLGFFEQDFEVIMSLGAATEVLSALGDQMPEGVTVGTRYWYAGPDNPTNDAFVKAYRERHGTPPSYNAQNAYAAVYAYKNAIETAGEVDKAAIRDALSGMTFQAPIGEVTFREGDHQAVVGPAYGVTRDDPDSEIAMLEPLRLLAGEDVTPAVEDTGCNLAQ</sequence>
<evidence type="ECO:0000313" key="8">
    <source>
        <dbReference type="Proteomes" id="UP000266273"/>
    </source>
</evidence>
<protein>
    <submittedName>
        <fullName evidence="7">Amino acid/amide ABC transporter substrate-binding protein (HAAT family)</fullName>
    </submittedName>
</protein>
<keyword evidence="4" id="KW-0029">Amino-acid transport</keyword>
<comment type="caution">
    <text evidence="7">The sequence shown here is derived from an EMBL/GenBank/DDBJ whole genome shotgun (WGS) entry which is preliminary data.</text>
</comment>
<evidence type="ECO:0000259" key="6">
    <source>
        <dbReference type="Pfam" id="PF13458"/>
    </source>
</evidence>
<feature type="domain" description="Leucine-binding protein" evidence="6">
    <location>
        <begin position="30"/>
        <end position="365"/>
    </location>
</feature>
<dbReference type="EMBL" id="QXDF01000005">
    <property type="protein sequence ID" value="RIA45412.1"/>
    <property type="molecule type" value="Genomic_DNA"/>
</dbReference>
<keyword evidence="3 5" id="KW-0732">Signal</keyword>
<feature type="chain" id="PRO_5017200141" evidence="5">
    <location>
        <begin position="27"/>
        <end position="408"/>
    </location>
</feature>
<dbReference type="PANTHER" id="PTHR30483:SF37">
    <property type="entry name" value="ABC TRANSPORTER SUBSTRATE-BINDING PROTEIN"/>
    <property type="match status" value="1"/>
</dbReference>
<dbReference type="AlphaFoldDB" id="A0A397P8J5"/>
<comment type="similarity">
    <text evidence="1">Belongs to the leucine-binding protein family.</text>
</comment>
<dbReference type="InterPro" id="IPR028082">
    <property type="entry name" value="Peripla_BP_I"/>
</dbReference>
<evidence type="ECO:0000256" key="2">
    <source>
        <dbReference type="ARBA" id="ARBA00022448"/>
    </source>
</evidence>
<dbReference type="InterPro" id="IPR000709">
    <property type="entry name" value="Leu_Ile_Val-bd"/>
</dbReference>
<dbReference type="RefSeq" id="WP_119062499.1">
    <property type="nucleotide sequence ID" value="NZ_QXDF01000005.1"/>
</dbReference>
<dbReference type="OrthoDB" id="9783240at2"/>
<evidence type="ECO:0000256" key="5">
    <source>
        <dbReference type="SAM" id="SignalP"/>
    </source>
</evidence>
<name>A0A397P8J5_9HYPH</name>
<dbReference type="PRINTS" id="PR00337">
    <property type="entry name" value="LEUILEVALBP"/>
</dbReference>
<proteinExistence type="inferred from homology"/>
<evidence type="ECO:0000256" key="1">
    <source>
        <dbReference type="ARBA" id="ARBA00010062"/>
    </source>
</evidence>
<dbReference type="CDD" id="cd06330">
    <property type="entry name" value="PBP1_As_SBP-like"/>
    <property type="match status" value="1"/>
</dbReference>
<evidence type="ECO:0000256" key="4">
    <source>
        <dbReference type="ARBA" id="ARBA00022970"/>
    </source>
</evidence>
<dbReference type="Pfam" id="PF13458">
    <property type="entry name" value="Peripla_BP_6"/>
    <property type="match status" value="1"/>
</dbReference>
<dbReference type="Proteomes" id="UP000266273">
    <property type="component" value="Unassembled WGS sequence"/>
</dbReference>